<proteinExistence type="predicted"/>
<accession>A0A0E9TES1</accession>
<feature type="transmembrane region" description="Helical" evidence="1">
    <location>
        <begin position="7"/>
        <end position="31"/>
    </location>
</feature>
<dbReference type="EMBL" id="GBXM01056481">
    <property type="protein sequence ID" value="JAH52096.1"/>
    <property type="molecule type" value="Transcribed_RNA"/>
</dbReference>
<sequence>MHFRTKIIGLIIHTVCHFFFLFYIHLVVFVISSLKLFY</sequence>
<reference evidence="2" key="2">
    <citation type="journal article" date="2015" name="Fish Shellfish Immunol.">
        <title>Early steps in the European eel (Anguilla anguilla)-Vibrio vulnificus interaction in the gills: Role of the RtxA13 toxin.</title>
        <authorList>
            <person name="Callol A."/>
            <person name="Pajuelo D."/>
            <person name="Ebbesson L."/>
            <person name="Teles M."/>
            <person name="MacKenzie S."/>
            <person name="Amaro C."/>
        </authorList>
    </citation>
    <scope>NUCLEOTIDE SEQUENCE</scope>
</reference>
<evidence type="ECO:0000256" key="1">
    <source>
        <dbReference type="SAM" id="Phobius"/>
    </source>
</evidence>
<reference evidence="2" key="1">
    <citation type="submission" date="2014-11" db="EMBL/GenBank/DDBJ databases">
        <authorList>
            <person name="Amaro Gonzalez C."/>
        </authorList>
    </citation>
    <scope>NUCLEOTIDE SEQUENCE</scope>
</reference>
<protein>
    <submittedName>
        <fullName evidence="2">Uncharacterized protein</fullName>
    </submittedName>
</protein>
<evidence type="ECO:0000313" key="2">
    <source>
        <dbReference type="EMBL" id="JAH52096.1"/>
    </source>
</evidence>
<keyword evidence="1" id="KW-1133">Transmembrane helix</keyword>
<keyword evidence="1" id="KW-0472">Membrane</keyword>
<organism evidence="2">
    <name type="scientific">Anguilla anguilla</name>
    <name type="common">European freshwater eel</name>
    <name type="synonym">Muraena anguilla</name>
    <dbReference type="NCBI Taxonomy" id="7936"/>
    <lineage>
        <taxon>Eukaryota</taxon>
        <taxon>Metazoa</taxon>
        <taxon>Chordata</taxon>
        <taxon>Craniata</taxon>
        <taxon>Vertebrata</taxon>
        <taxon>Euteleostomi</taxon>
        <taxon>Actinopterygii</taxon>
        <taxon>Neopterygii</taxon>
        <taxon>Teleostei</taxon>
        <taxon>Anguilliformes</taxon>
        <taxon>Anguillidae</taxon>
        <taxon>Anguilla</taxon>
    </lineage>
</organism>
<name>A0A0E9TES1_ANGAN</name>
<keyword evidence="1" id="KW-0812">Transmembrane</keyword>
<dbReference type="AlphaFoldDB" id="A0A0E9TES1"/>